<accession>A0A951UKA7</accession>
<proteinExistence type="predicted"/>
<name>A0A951UKA7_9NOST</name>
<keyword evidence="3" id="KW-0378">Hydrolase</keyword>
<dbReference type="Proteomes" id="UP000715781">
    <property type="component" value="Unassembled WGS sequence"/>
</dbReference>
<dbReference type="InterPro" id="IPR016071">
    <property type="entry name" value="Staphylococal_nuclease_OB-fold"/>
</dbReference>
<dbReference type="PANTHER" id="PTHR12302">
    <property type="entry name" value="EBNA2 BINDING PROTEIN P100"/>
    <property type="match status" value="1"/>
</dbReference>
<organism evidence="6 7">
    <name type="scientific">Mojavia pulchra JT2-VF2</name>
    <dbReference type="NCBI Taxonomy" id="287848"/>
    <lineage>
        <taxon>Bacteria</taxon>
        <taxon>Bacillati</taxon>
        <taxon>Cyanobacteriota</taxon>
        <taxon>Cyanophyceae</taxon>
        <taxon>Nostocales</taxon>
        <taxon>Nostocaceae</taxon>
    </lineage>
</organism>
<keyword evidence="4" id="KW-0732">Signal</keyword>
<evidence type="ECO:0000256" key="4">
    <source>
        <dbReference type="SAM" id="SignalP"/>
    </source>
</evidence>
<feature type="domain" description="TNase-like" evidence="5">
    <location>
        <begin position="24"/>
        <end position="152"/>
    </location>
</feature>
<dbReference type="SMART" id="SM00318">
    <property type="entry name" value="SNc"/>
    <property type="match status" value="1"/>
</dbReference>
<keyword evidence="1" id="KW-0540">Nuclease</keyword>
<comment type="caution">
    <text evidence="6">The sequence shown here is derived from an EMBL/GenBank/DDBJ whole genome shotgun (WGS) entry which is preliminary data.</text>
</comment>
<evidence type="ECO:0000313" key="6">
    <source>
        <dbReference type="EMBL" id="MBW4565205.1"/>
    </source>
</evidence>
<reference evidence="6" key="2">
    <citation type="journal article" date="2022" name="Microbiol. Resour. Announc.">
        <title>Metagenome Sequencing to Explore Phylogenomics of Terrestrial Cyanobacteria.</title>
        <authorList>
            <person name="Ward R.D."/>
            <person name="Stajich J.E."/>
            <person name="Johansen J.R."/>
            <person name="Huntemann M."/>
            <person name="Clum A."/>
            <person name="Foster B."/>
            <person name="Foster B."/>
            <person name="Roux S."/>
            <person name="Palaniappan K."/>
            <person name="Varghese N."/>
            <person name="Mukherjee S."/>
            <person name="Reddy T.B.K."/>
            <person name="Daum C."/>
            <person name="Copeland A."/>
            <person name="Chen I.A."/>
            <person name="Ivanova N.N."/>
            <person name="Kyrpides N.C."/>
            <person name="Shapiro N."/>
            <person name="Eloe-Fadrosh E.A."/>
            <person name="Pietrasiak N."/>
        </authorList>
    </citation>
    <scope>NUCLEOTIDE SEQUENCE</scope>
    <source>
        <strain evidence="6">JT2-VF2</strain>
    </source>
</reference>
<dbReference type="Pfam" id="PF00565">
    <property type="entry name" value="SNase"/>
    <property type="match status" value="1"/>
</dbReference>
<reference evidence="6" key="1">
    <citation type="submission" date="2021-05" db="EMBL/GenBank/DDBJ databases">
        <authorList>
            <person name="Pietrasiak N."/>
            <person name="Ward R."/>
            <person name="Stajich J.E."/>
            <person name="Kurbessoian T."/>
        </authorList>
    </citation>
    <scope>NUCLEOTIDE SEQUENCE</scope>
    <source>
        <strain evidence="6">JT2-VF2</strain>
    </source>
</reference>
<dbReference type="GO" id="GO:0004519">
    <property type="term" value="F:endonuclease activity"/>
    <property type="evidence" value="ECO:0007669"/>
    <property type="project" value="UniProtKB-KW"/>
</dbReference>
<keyword evidence="2" id="KW-0255">Endonuclease</keyword>
<evidence type="ECO:0000313" key="7">
    <source>
        <dbReference type="Proteomes" id="UP000715781"/>
    </source>
</evidence>
<evidence type="ECO:0000256" key="1">
    <source>
        <dbReference type="ARBA" id="ARBA00022722"/>
    </source>
</evidence>
<feature type="chain" id="PRO_5036922788" evidence="4">
    <location>
        <begin position="22"/>
        <end position="228"/>
    </location>
</feature>
<dbReference type="GO" id="GO:0016787">
    <property type="term" value="F:hydrolase activity"/>
    <property type="evidence" value="ECO:0007669"/>
    <property type="project" value="UniProtKB-KW"/>
</dbReference>
<dbReference type="PROSITE" id="PS50830">
    <property type="entry name" value="TNASE_3"/>
    <property type="match status" value="1"/>
</dbReference>
<dbReference type="InterPro" id="IPR035437">
    <property type="entry name" value="SNase_OB-fold_sf"/>
</dbReference>
<dbReference type="AlphaFoldDB" id="A0A951UKA7"/>
<protein>
    <submittedName>
        <fullName evidence="6">Thermonuclease family protein</fullName>
    </submittedName>
</protein>
<evidence type="ECO:0000256" key="2">
    <source>
        <dbReference type="ARBA" id="ARBA00022759"/>
    </source>
</evidence>
<evidence type="ECO:0000259" key="5">
    <source>
        <dbReference type="PROSITE" id="PS50830"/>
    </source>
</evidence>
<sequence length="228" mass="25756">MNKASVLAAALLLLFGVPTVGQTNLPKMTVVSVGDGDTLRFRNQQGQLVTIRLGCVDAPELKQNPWGQQSKTRLQQVLPVDQSVQVRQIERDKYKRLVAEIFVNNRSVNLTMVQEGQAVVYRQYLQGCNSGKEQFLQAEADAKGKKLGFWNQSQPMMPWDFRRGQKLTQGTTTRSLQQQQCDRSYPDFCIPPNAADLDCRDIPYRRFRVIPPDPHGFDRDGDGVGCEK</sequence>
<dbReference type="PANTHER" id="PTHR12302:SF3">
    <property type="entry name" value="SERINE_THREONINE-PROTEIN KINASE 31"/>
    <property type="match status" value="1"/>
</dbReference>
<dbReference type="SUPFAM" id="SSF50199">
    <property type="entry name" value="Staphylococcal nuclease"/>
    <property type="match status" value="1"/>
</dbReference>
<dbReference type="Gene3D" id="2.40.50.90">
    <property type="match status" value="1"/>
</dbReference>
<gene>
    <name evidence="6" type="ORF">KME32_29750</name>
</gene>
<feature type="signal peptide" evidence="4">
    <location>
        <begin position="1"/>
        <end position="21"/>
    </location>
</feature>
<dbReference type="EMBL" id="JAHHHN010000032">
    <property type="protein sequence ID" value="MBW4565205.1"/>
    <property type="molecule type" value="Genomic_DNA"/>
</dbReference>
<evidence type="ECO:0000256" key="3">
    <source>
        <dbReference type="ARBA" id="ARBA00022801"/>
    </source>
</evidence>